<organism evidence="2">
    <name type="scientific">Leptocylindrus danicus</name>
    <dbReference type="NCBI Taxonomy" id="163516"/>
    <lineage>
        <taxon>Eukaryota</taxon>
        <taxon>Sar</taxon>
        <taxon>Stramenopiles</taxon>
        <taxon>Ochrophyta</taxon>
        <taxon>Bacillariophyta</taxon>
        <taxon>Coscinodiscophyceae</taxon>
        <taxon>Chaetocerotophycidae</taxon>
        <taxon>Leptocylindrales</taxon>
        <taxon>Leptocylindraceae</taxon>
        <taxon>Leptocylindrus</taxon>
    </lineage>
</organism>
<evidence type="ECO:0000313" key="2">
    <source>
        <dbReference type="EMBL" id="CAD9573871.1"/>
    </source>
</evidence>
<accession>A0A7S2KE59</accession>
<dbReference type="AlphaFoldDB" id="A0A7S2KE59"/>
<keyword evidence="1" id="KW-0812">Transmembrane</keyword>
<keyword evidence="1" id="KW-0472">Membrane</keyword>
<evidence type="ECO:0000256" key="1">
    <source>
        <dbReference type="SAM" id="Phobius"/>
    </source>
</evidence>
<reference evidence="2" key="1">
    <citation type="submission" date="2021-01" db="EMBL/GenBank/DDBJ databases">
        <authorList>
            <person name="Corre E."/>
            <person name="Pelletier E."/>
            <person name="Niang G."/>
            <person name="Scheremetjew M."/>
            <person name="Finn R."/>
            <person name="Kale V."/>
            <person name="Holt S."/>
            <person name="Cochrane G."/>
            <person name="Meng A."/>
            <person name="Brown T."/>
            <person name="Cohen L."/>
        </authorList>
    </citation>
    <scope>NUCLEOTIDE SEQUENCE</scope>
    <source>
        <strain evidence="2">B650</strain>
    </source>
</reference>
<proteinExistence type="predicted"/>
<gene>
    <name evidence="2" type="ORF">LDAN0321_LOCUS8306</name>
</gene>
<keyword evidence="1" id="KW-1133">Transmembrane helix</keyword>
<sequence length="105" mass="11750">MNNLPQQLRMITSRMTARGGTSIQRNLHATSRCQMETPGFALRGSEPQQQQGMALPLLAVAAYLGSIPALVFWAEARHRSLVTEKSIDEEAEHDYFEDIAMAINY</sequence>
<dbReference type="EMBL" id="HBGY01012993">
    <property type="protein sequence ID" value="CAD9573871.1"/>
    <property type="molecule type" value="Transcribed_RNA"/>
</dbReference>
<protein>
    <submittedName>
        <fullName evidence="2">Uncharacterized protein</fullName>
    </submittedName>
</protein>
<feature type="transmembrane region" description="Helical" evidence="1">
    <location>
        <begin position="53"/>
        <end position="74"/>
    </location>
</feature>
<name>A0A7S2KE59_9STRA</name>